<gene>
    <name evidence="5" type="ORF">PAT3040_03099</name>
</gene>
<dbReference type="Gene3D" id="3.30.379.10">
    <property type="entry name" value="Chitobiase/beta-hexosaminidase domain 2-like"/>
    <property type="match status" value="1"/>
</dbReference>
<dbReference type="Proteomes" id="UP000245202">
    <property type="component" value="Unassembled WGS sequence"/>
</dbReference>
<dbReference type="SUPFAM" id="SSF49344">
    <property type="entry name" value="CBD9-like"/>
    <property type="match status" value="1"/>
</dbReference>
<reference evidence="5 6" key="1">
    <citation type="submission" date="2017-08" db="EMBL/GenBank/DDBJ databases">
        <title>Substantial Increase in Enzyme Production by Combined Drug-Resistance Mutations in Paenibacillus agaridevorans.</title>
        <authorList>
            <person name="Tanaka Y."/>
            <person name="Funane K."/>
            <person name="Hosaka T."/>
            <person name="Shiwa Y."/>
            <person name="Fujita N."/>
            <person name="Miyazaki T."/>
            <person name="Yoshikawa H."/>
            <person name="Murakami K."/>
            <person name="Kasahara K."/>
            <person name="Inaoka T."/>
            <person name="Hiraga Y."/>
            <person name="Ochi K."/>
        </authorList>
    </citation>
    <scope>NUCLEOTIDE SEQUENCE [LARGE SCALE GENOMIC DNA]</scope>
    <source>
        <strain evidence="5 6">T-3040</strain>
    </source>
</reference>
<dbReference type="Gene3D" id="2.60.40.1190">
    <property type="match status" value="1"/>
</dbReference>
<dbReference type="PANTHER" id="PTHR47406">
    <property type="entry name" value="COAGULATION FACTOR 5/8 TYPE, C-TERMINAL"/>
    <property type="match status" value="1"/>
</dbReference>
<dbReference type="Gene3D" id="2.60.120.260">
    <property type="entry name" value="Galactose-binding domain-like"/>
    <property type="match status" value="3"/>
</dbReference>
<organism evidence="5 6">
    <name type="scientific">Paenibacillus agaridevorans</name>
    <dbReference type="NCBI Taxonomy" id="171404"/>
    <lineage>
        <taxon>Bacteria</taxon>
        <taxon>Bacillati</taxon>
        <taxon>Bacillota</taxon>
        <taxon>Bacilli</taxon>
        <taxon>Bacillales</taxon>
        <taxon>Paenibacillaceae</taxon>
        <taxon>Paenibacillus</taxon>
    </lineage>
</organism>
<dbReference type="PANTHER" id="PTHR47406:SF2">
    <property type="entry name" value="ALPHA GLUCURONIDASE N-TERMINAL DOMAIN-CONTAINING PROTEIN"/>
    <property type="match status" value="1"/>
</dbReference>
<dbReference type="InterPro" id="IPR001119">
    <property type="entry name" value="SLH_dom"/>
</dbReference>
<dbReference type="InterPro" id="IPR029018">
    <property type="entry name" value="Hex-like_dom2"/>
</dbReference>
<sequence length="1763" mass="192267">MNGDKRNRWISIVIIVCMMLIGLPPQQAGAASEATKAVQAVQAVKTEQAAQAGQPTSDLSQHWAKEVMESWIESALLNGFGDQTYRPDSPVTRAEFAAFINRVFYFPDRSGKDHSYSDVAENAWYARDVAKLDAFGIVQGTGNGKFSPGNAISRQDAAVIMARAFHVSGDGKTVPTFEDRESIADYAVAAVSALQAQQYVRGNGGNLFQPRKSTTRAEVVQMIQNVMGTLIQQPGTYSSDVAGNLVINRSGVKLSQLTIAGDLYITQGVNDGEVTLEGVTVLGSTFILGGGDPGITLLNSTLAGPVRADKWNGQINIQVGEGSEIRELQMNAGGNVQLAASAKIGKLIIHAPAIVTGEGTIASALFLVSGAKLEKWPVEVEFASDSTATIEDELVAGDTRKKPTVVPNSGAGSGNGNGGTNPPDPDTLPAIVSAGTANADIAIGAEADDMMLYAAQELQETIKRVSGAELPIFKRNLSATVSVLFANRELTLTKSGHYPLEVHIVNNQSSPATIALTPIGSNDIPVNLPTQVSVGANERKIIRGSFEITAALADGSYGVEVQASMGGTALHTAELAVQYASNLLINPGFEQLSGTLPQGWHSPAGVRDAAETKSGEHSMRIDLEGNPYMFARSEQELHLTPGKTYKLTAWVKATGPGTMNMEIHERQASGGSNPVTARAESALTTEWTLVELDYAPDAAAVYNFNNVYFFMSGTDSMWVDEVRLIEVDAEQGPAPEITTISSGNAVGKAEIVLATPETEPQLASQYADDYSFVAGSDGFAVRAAGNRIYILGDDSRGVLNGVYDFLEENADILWTRSVDSGMLYEPQSTILANKVNYAEKSPFLLRGWHTTGSGKYGEFHSDLDTEKMLARNKLNVKLAEMGNVQYWNRHNSVGITPLLLGHNLDSWLPNDKYFAAHPEYYNEINGQYVPVSNDSQINFYHPDVPGVVASEIRALLAVQPLEYVGVGIMDNQVFSQGELSNLPFTTPDGLVVQPEDPAYKSTVFFTFLNKVAADLKLTHPDVKVTTFAYFFTDIPPKVELEDNIVIVMAPAAEDAREPFNTTDQNNANYGYKLKLEAWADATDNILMYNYYGCCATHVYERPIADKVQADMQYYRDLDILGVMPEGQVDNGDIWGINALQYWLIHQLYWNPDADLEALTDKFLTKAYGAAAEAMETYYDLIKQGYNYDQQSVNVYSRESQYIGRYVILAGIADAAQAALDEAWDLANAEEKLRIAPIKSTFETMVFTVGQLPNLSAKAIKTSSSQAEIMNATDFQSGPWADAVAMSDFREMGTKQQVPEETNVYLLWDDENLYVGYENMDDDLASMVVSESAPGEWWKSGADDSVETYVTGNRDGTYYGFFSNPLAVKFEYKSFQDPTYNGEWYAEAHVGTDRWNAIQAIPFASIGVDPAQTSTLYGFFFRNFHGKERFITWGGGMVWNPGDFYPIHLEQSGNQANLVENPGFERGEEGSFADGWISTSAAWDHEEYYSGNYSLRLDLNGASYVFVRADQNIELEAGNRYKLSARVKGASTGSISMSLYGVAADGGVTMVANADAAANHQWQSMELEYEPAANATYEHYWVYIFMSGTDKLWIDDAALVDLTASPGTPEAGNLLDNPGFETATPNSFPDRWHSPTGVWDHEVSHGGGRSLRIERQGGEYALARSLQDFLLEPGKRYKLSAWVKGLTAGTASVSVNEMLAGGGSNPVTANADITLNGEWQLLELEYSPDINAVYDHNWIYFFMSGTDAMWLDDVSLTELPDAER</sequence>
<dbReference type="Pfam" id="PF00395">
    <property type="entry name" value="SLH"/>
    <property type="match status" value="3"/>
</dbReference>
<feature type="chain" id="PRO_5015343651" description="SLH domain-containing protein" evidence="3">
    <location>
        <begin position="31"/>
        <end position="1763"/>
    </location>
</feature>
<comment type="caution">
    <text evidence="5">The sequence shown here is derived from an EMBL/GenBank/DDBJ whole genome shotgun (WGS) entry which is preliminary data.</text>
</comment>
<accession>A0A2R5EXH1</accession>
<dbReference type="SUPFAM" id="SSF55545">
    <property type="entry name" value="beta-N-acetylhexosaminidase-like domain"/>
    <property type="match status" value="1"/>
</dbReference>
<evidence type="ECO:0000313" key="6">
    <source>
        <dbReference type="Proteomes" id="UP000245202"/>
    </source>
</evidence>
<evidence type="ECO:0000256" key="2">
    <source>
        <dbReference type="SAM" id="MobiDB-lite"/>
    </source>
</evidence>
<dbReference type="InterPro" id="IPR003305">
    <property type="entry name" value="CenC_carb-bd"/>
</dbReference>
<dbReference type="RefSeq" id="WP_108993452.1">
    <property type="nucleotide sequence ID" value="NZ_BDQX01000171.1"/>
</dbReference>
<dbReference type="PROSITE" id="PS51272">
    <property type="entry name" value="SLH"/>
    <property type="match status" value="3"/>
</dbReference>
<keyword evidence="6" id="KW-1185">Reference proteome</keyword>
<evidence type="ECO:0000313" key="5">
    <source>
        <dbReference type="EMBL" id="GBG08513.1"/>
    </source>
</evidence>
<dbReference type="Pfam" id="PF16126">
    <property type="entry name" value="DUF4838"/>
    <property type="match status" value="1"/>
</dbReference>
<feature type="domain" description="SLH" evidence="4">
    <location>
        <begin position="178"/>
        <end position="237"/>
    </location>
</feature>
<evidence type="ECO:0000259" key="4">
    <source>
        <dbReference type="PROSITE" id="PS51272"/>
    </source>
</evidence>
<feature type="signal peptide" evidence="3">
    <location>
        <begin position="1"/>
        <end position="30"/>
    </location>
</feature>
<evidence type="ECO:0000256" key="3">
    <source>
        <dbReference type="SAM" id="SignalP"/>
    </source>
</evidence>
<protein>
    <recommendedName>
        <fullName evidence="4">SLH domain-containing protein</fullName>
    </recommendedName>
</protein>
<dbReference type="EMBL" id="BDQX01000171">
    <property type="protein sequence ID" value="GBG08513.1"/>
    <property type="molecule type" value="Genomic_DNA"/>
</dbReference>
<feature type="domain" description="SLH" evidence="4">
    <location>
        <begin position="51"/>
        <end position="111"/>
    </location>
</feature>
<proteinExistence type="predicted"/>
<evidence type="ECO:0000256" key="1">
    <source>
        <dbReference type="ARBA" id="ARBA00022801"/>
    </source>
</evidence>
<dbReference type="Pfam" id="PF02018">
    <property type="entry name" value="CBM_4_9"/>
    <property type="match status" value="3"/>
</dbReference>
<dbReference type="GO" id="GO:0005975">
    <property type="term" value="P:carbohydrate metabolic process"/>
    <property type="evidence" value="ECO:0007669"/>
    <property type="project" value="UniProtKB-ARBA"/>
</dbReference>
<feature type="domain" description="SLH" evidence="4">
    <location>
        <begin position="112"/>
        <end position="175"/>
    </location>
</feature>
<keyword evidence="1" id="KW-0378">Hydrolase</keyword>
<dbReference type="SUPFAM" id="SSF49785">
    <property type="entry name" value="Galactose-binding domain-like"/>
    <property type="match status" value="3"/>
</dbReference>
<dbReference type="InterPro" id="IPR008979">
    <property type="entry name" value="Galactose-bd-like_sf"/>
</dbReference>
<feature type="region of interest" description="Disordered" evidence="2">
    <location>
        <begin position="396"/>
        <end position="428"/>
    </location>
</feature>
<dbReference type="InterPro" id="IPR032287">
    <property type="entry name" value="DUF4838"/>
</dbReference>
<keyword evidence="3" id="KW-0732">Signal</keyword>
<name>A0A2R5EXH1_9BACL</name>
<dbReference type="GO" id="GO:0016798">
    <property type="term" value="F:hydrolase activity, acting on glycosyl bonds"/>
    <property type="evidence" value="ECO:0007669"/>
    <property type="project" value="InterPro"/>
</dbReference>